<protein>
    <submittedName>
        <fullName evidence="1">Uncharacterized protein</fullName>
    </submittedName>
</protein>
<name>A0ACC0ZBA9_9ROSI</name>
<dbReference type="EMBL" id="CM047737">
    <property type="protein sequence ID" value="KAJ0048323.1"/>
    <property type="molecule type" value="Genomic_DNA"/>
</dbReference>
<sequence>MPVVDEKNHNLKTSSKMWIQWSLTRLVRWRVKDWASCFTACRFPLDDETDTYRSSPPQLPMRNMVFEMKDGESTKGKRIGKKLLRRKRSCSNKNSNNNICGTRINPSTSTQARSHNLVSTENTNGNDSSWPHFTDEDYIVFCFREDGAFDVVKDCKSETPTNHIDSFDCTSTRRSSWPLNQKTYEDGPTSEEDIKIPVTEVMVDEEEIIYVDAESSSRRYQNEEMENQGMVSVGSSDSNQSDNSSGSFAFPVLGWEWKGSPAQMPKSEGLHLRKHKTISLSFQCCRF</sequence>
<keyword evidence="2" id="KW-1185">Reference proteome</keyword>
<comment type="caution">
    <text evidence="1">The sequence shown here is derived from an EMBL/GenBank/DDBJ whole genome shotgun (WGS) entry which is preliminary data.</text>
</comment>
<organism evidence="1 2">
    <name type="scientific">Pistacia integerrima</name>
    <dbReference type="NCBI Taxonomy" id="434235"/>
    <lineage>
        <taxon>Eukaryota</taxon>
        <taxon>Viridiplantae</taxon>
        <taxon>Streptophyta</taxon>
        <taxon>Embryophyta</taxon>
        <taxon>Tracheophyta</taxon>
        <taxon>Spermatophyta</taxon>
        <taxon>Magnoliopsida</taxon>
        <taxon>eudicotyledons</taxon>
        <taxon>Gunneridae</taxon>
        <taxon>Pentapetalae</taxon>
        <taxon>rosids</taxon>
        <taxon>malvids</taxon>
        <taxon>Sapindales</taxon>
        <taxon>Anacardiaceae</taxon>
        <taxon>Pistacia</taxon>
    </lineage>
</organism>
<evidence type="ECO:0000313" key="1">
    <source>
        <dbReference type="EMBL" id="KAJ0048323.1"/>
    </source>
</evidence>
<accession>A0ACC0ZBA9</accession>
<gene>
    <name evidence="1" type="ORF">Pint_16301</name>
</gene>
<reference evidence="2" key="1">
    <citation type="journal article" date="2023" name="G3 (Bethesda)">
        <title>Genome assembly and association tests identify interacting loci associated with vigor, precocity, and sex in interspecific pistachio rootstocks.</title>
        <authorList>
            <person name="Palmer W."/>
            <person name="Jacygrad E."/>
            <person name="Sagayaradj S."/>
            <person name="Cavanaugh K."/>
            <person name="Han R."/>
            <person name="Bertier L."/>
            <person name="Beede B."/>
            <person name="Kafkas S."/>
            <person name="Golino D."/>
            <person name="Preece J."/>
            <person name="Michelmore R."/>
        </authorList>
    </citation>
    <scope>NUCLEOTIDE SEQUENCE [LARGE SCALE GENOMIC DNA]</scope>
</reference>
<proteinExistence type="predicted"/>
<evidence type="ECO:0000313" key="2">
    <source>
        <dbReference type="Proteomes" id="UP001163603"/>
    </source>
</evidence>
<dbReference type="Proteomes" id="UP001163603">
    <property type="component" value="Chromosome 2"/>
</dbReference>